<keyword evidence="2" id="KW-1185">Reference proteome</keyword>
<dbReference type="Proteomes" id="UP000827092">
    <property type="component" value="Unassembled WGS sequence"/>
</dbReference>
<organism evidence="1 2">
    <name type="scientific">Oedothorax gibbosus</name>
    <dbReference type="NCBI Taxonomy" id="931172"/>
    <lineage>
        <taxon>Eukaryota</taxon>
        <taxon>Metazoa</taxon>
        <taxon>Ecdysozoa</taxon>
        <taxon>Arthropoda</taxon>
        <taxon>Chelicerata</taxon>
        <taxon>Arachnida</taxon>
        <taxon>Araneae</taxon>
        <taxon>Araneomorphae</taxon>
        <taxon>Entelegynae</taxon>
        <taxon>Araneoidea</taxon>
        <taxon>Linyphiidae</taxon>
        <taxon>Erigoninae</taxon>
        <taxon>Oedothorax</taxon>
    </lineage>
</organism>
<proteinExistence type="predicted"/>
<gene>
    <name evidence="1" type="ORF">JTE90_003111</name>
</gene>
<accession>A0AAV6VF66</accession>
<protein>
    <recommendedName>
        <fullName evidence="3">Ubiquitinyl hydrolase 1</fullName>
    </recommendedName>
</protein>
<name>A0AAV6VF66_9ARAC</name>
<evidence type="ECO:0000313" key="2">
    <source>
        <dbReference type="Proteomes" id="UP000827092"/>
    </source>
</evidence>
<evidence type="ECO:0000313" key="1">
    <source>
        <dbReference type="EMBL" id="KAG8194638.1"/>
    </source>
</evidence>
<evidence type="ECO:0008006" key="3">
    <source>
        <dbReference type="Google" id="ProtNLM"/>
    </source>
</evidence>
<dbReference type="AlphaFoldDB" id="A0AAV6VF66"/>
<dbReference type="EMBL" id="JAFNEN010000101">
    <property type="protein sequence ID" value="KAG8194638.1"/>
    <property type="molecule type" value="Genomic_DNA"/>
</dbReference>
<sequence>MQWVYAVPWLFCWVKAIHDSMSLYLPTLKKKTCDVLMRRAMKLHADTEVAEGGLAALRIFEFLNVFLDVQVIVISSKELQKISYKGSERPQKVYLWLHKGHYDLITSLKGFYGRLVMSTVVDWSKSAINLDITSKLSRSSYSSV</sequence>
<comment type="caution">
    <text evidence="1">The sequence shown here is derived from an EMBL/GenBank/DDBJ whole genome shotgun (WGS) entry which is preliminary data.</text>
</comment>
<reference evidence="1 2" key="1">
    <citation type="journal article" date="2022" name="Nat. Ecol. Evol.">
        <title>A masculinizing supergene underlies an exaggerated male reproductive morph in a spider.</title>
        <authorList>
            <person name="Hendrickx F."/>
            <person name="De Corte Z."/>
            <person name="Sonet G."/>
            <person name="Van Belleghem S.M."/>
            <person name="Kostlbacher S."/>
            <person name="Vangestel C."/>
        </authorList>
    </citation>
    <scope>NUCLEOTIDE SEQUENCE [LARGE SCALE GENOMIC DNA]</scope>
    <source>
        <strain evidence="1">W744_W776</strain>
    </source>
</reference>